<dbReference type="PIRSF" id="PIRSF000207">
    <property type="entry name" value="SiR-FP_CysJ"/>
    <property type="match status" value="1"/>
</dbReference>
<dbReference type="InterPro" id="IPR001709">
    <property type="entry name" value="Flavoprot_Pyr_Nucl_cyt_Rdtase"/>
</dbReference>
<comment type="caution">
    <text evidence="13">The sequence shown here is derived from an EMBL/GenBank/DDBJ whole genome shotgun (WGS) entry which is preliminary data.</text>
</comment>
<comment type="subunit">
    <text evidence="10">Alpha(8)-beta(8). The alpha component is a flavoprotein, the beta component is a hemoprotein.</text>
</comment>
<comment type="cofactor">
    <cofactor evidence="10">
        <name>FMN</name>
        <dbReference type="ChEBI" id="CHEBI:58210"/>
    </cofactor>
    <text evidence="10">Binds 1 FMN per subunit.</text>
</comment>
<evidence type="ECO:0000256" key="8">
    <source>
        <dbReference type="ARBA" id="ARBA00023002"/>
    </source>
</evidence>
<keyword evidence="4 10" id="KW-0288">FMN</keyword>
<dbReference type="Pfam" id="PF00175">
    <property type="entry name" value="NAD_binding_1"/>
    <property type="match status" value="1"/>
</dbReference>
<dbReference type="SUPFAM" id="SSF63380">
    <property type="entry name" value="Riboflavin synthase domain-like"/>
    <property type="match status" value="1"/>
</dbReference>
<proteinExistence type="predicted"/>
<reference evidence="13 14" key="1">
    <citation type="submission" date="2024-01" db="EMBL/GenBank/DDBJ databases">
        <title>Multi-omics insights into the function and evolution of sodium benzoate biodegradation pathways in Benzoatithermus flavus gen. nov., sp. nov. from hot spring.</title>
        <authorList>
            <person name="Hu C.-J."/>
            <person name="Li W.-J."/>
        </authorList>
    </citation>
    <scope>NUCLEOTIDE SEQUENCE [LARGE SCALE GENOMIC DNA]</scope>
    <source>
        <strain evidence="13 14">SYSU G07066</strain>
    </source>
</reference>
<evidence type="ECO:0000259" key="11">
    <source>
        <dbReference type="PROSITE" id="PS50902"/>
    </source>
</evidence>
<dbReference type="NCBIfam" id="TIGR01931">
    <property type="entry name" value="cysJ"/>
    <property type="match status" value="1"/>
</dbReference>
<dbReference type="PROSITE" id="PS50902">
    <property type="entry name" value="FLAVODOXIN_LIKE"/>
    <property type="match status" value="1"/>
</dbReference>
<keyword evidence="7 10" id="KW-0249">Electron transport</keyword>
<dbReference type="GO" id="GO:0004783">
    <property type="term" value="F:sulfite reductase (NADPH) activity"/>
    <property type="evidence" value="ECO:0007669"/>
    <property type="project" value="UniProtKB-EC"/>
</dbReference>
<sequence>MLVTKPDASSQTWTGPLSPEQAAQLEALVGTLTAEQALWVSGYLAGYNARARVAAPATAVVPTAQPVTILYASETGNAASLAKKLNERAKAKGLATKLLDIADYRVKDLKGERFLVVVTSTQGEGEPPTSAADFYEFLHGRKAPRLEGLKFAVLGLGDSTYEHFCQTGKDIDTRLEALGAVRMVERVDCDVDYEAPATGWIDRLLDQLVRELPPAEAKIVAFPHVAAPAVAAEPLYDRTNPFQATVLENLRLTGRGSSKEIRHVEISLEGSGLTYEPGDSLGILPQNDPELVGELIASLGLEGRPDLQEALGRDYEITTLTGRFLAGWAELSGAKALKELVADPAAQKAWLHGREIIDVVSAFPVPGIDAATFTGLLRKLPPRLYSLASSQAANPDEAHIVVSTVRYDSHGRSRKGVASTMLADRVRPDDTLPVYINANRHFRLPTDPDAPIVMIGAGTGVAPYRAFMQEREERGAKGRSWLFFGERNFRTDFLYQVEWQRWLKDGVLSRIDLAFSRDQAEKVYVQHRLLERAAELWAWLEEGAHLYLCGDAEQLAPDVHAALLRIVAEQSGRGPEQAAEYLKTLQREGRYQRDVY</sequence>
<name>A0ABU8XNG2_9PROT</name>
<evidence type="ECO:0000256" key="1">
    <source>
        <dbReference type="ARBA" id="ARBA00022448"/>
    </source>
</evidence>
<evidence type="ECO:0000256" key="6">
    <source>
        <dbReference type="ARBA" id="ARBA00022857"/>
    </source>
</evidence>
<keyword evidence="14" id="KW-1185">Reference proteome</keyword>
<evidence type="ECO:0000256" key="10">
    <source>
        <dbReference type="PIRNR" id="PIRNR000207"/>
    </source>
</evidence>
<dbReference type="EC" id="1.8.1.2" evidence="10"/>
<comment type="function">
    <text evidence="10">Component of the sulfite reductase complex that catalyzes the 6-electron reduction of sulfite to sulfide. This is one of several activities required for the biosynthesis of L-cysteine from sulfate. The flavoprotein component catalyzes the electron flow from NADPH -&gt; FAD -&gt; FMN to the hemoprotein component.</text>
</comment>
<evidence type="ECO:0000256" key="7">
    <source>
        <dbReference type="ARBA" id="ARBA00022982"/>
    </source>
</evidence>
<dbReference type="Proteomes" id="UP001375743">
    <property type="component" value="Unassembled WGS sequence"/>
</dbReference>
<dbReference type="InterPro" id="IPR029039">
    <property type="entry name" value="Flavoprotein-like_sf"/>
</dbReference>
<dbReference type="PANTHER" id="PTHR19384:SF128">
    <property type="entry name" value="NADPH OXIDOREDUCTASE A"/>
    <property type="match status" value="1"/>
</dbReference>
<feature type="domain" description="Flavodoxin-like" evidence="11">
    <location>
        <begin position="67"/>
        <end position="205"/>
    </location>
</feature>
<dbReference type="Gene3D" id="3.40.50.80">
    <property type="entry name" value="Nucleotide-binding domain of ferredoxin-NADP reductase (FNR) module"/>
    <property type="match status" value="1"/>
</dbReference>
<comment type="catalytic activity">
    <reaction evidence="10">
        <text>hydrogen sulfide + 3 NADP(+) + 3 H2O = sulfite + 3 NADPH + 4 H(+)</text>
        <dbReference type="Rhea" id="RHEA:13801"/>
        <dbReference type="ChEBI" id="CHEBI:15377"/>
        <dbReference type="ChEBI" id="CHEBI:15378"/>
        <dbReference type="ChEBI" id="CHEBI:17359"/>
        <dbReference type="ChEBI" id="CHEBI:29919"/>
        <dbReference type="ChEBI" id="CHEBI:57783"/>
        <dbReference type="ChEBI" id="CHEBI:58349"/>
        <dbReference type="EC" id="1.8.1.2"/>
    </reaction>
</comment>
<keyword evidence="1 10" id="KW-0813">Transport</keyword>
<protein>
    <recommendedName>
        <fullName evidence="10">Sulfite reductase [NADPH] flavoprotein alpha-component</fullName>
        <shortName evidence="10">SiR-FP</shortName>
        <ecNumber evidence="10">1.8.1.2</ecNumber>
    </recommendedName>
</protein>
<dbReference type="CDD" id="cd06199">
    <property type="entry name" value="SiR"/>
    <property type="match status" value="1"/>
</dbReference>
<evidence type="ECO:0000313" key="14">
    <source>
        <dbReference type="Proteomes" id="UP001375743"/>
    </source>
</evidence>
<organism evidence="13 14">
    <name type="scientific">Benzoatithermus flavus</name>
    <dbReference type="NCBI Taxonomy" id="3108223"/>
    <lineage>
        <taxon>Bacteria</taxon>
        <taxon>Pseudomonadati</taxon>
        <taxon>Pseudomonadota</taxon>
        <taxon>Alphaproteobacteria</taxon>
        <taxon>Geminicoccales</taxon>
        <taxon>Geminicoccaceae</taxon>
        <taxon>Benzoatithermus</taxon>
    </lineage>
</organism>
<dbReference type="InterPro" id="IPR039261">
    <property type="entry name" value="FNR_nucleotide-bd"/>
</dbReference>
<comment type="cofactor">
    <cofactor evidence="10">
        <name>FAD</name>
        <dbReference type="ChEBI" id="CHEBI:57692"/>
    </cofactor>
    <text evidence="10">Binds 1 FAD per subunit.</text>
</comment>
<dbReference type="InterPro" id="IPR010199">
    <property type="entry name" value="CysJ"/>
</dbReference>
<dbReference type="InterPro" id="IPR023173">
    <property type="entry name" value="NADPH_Cyt_P450_Rdtase_alpha"/>
</dbReference>
<dbReference type="InterPro" id="IPR001094">
    <property type="entry name" value="Flavdoxin-like"/>
</dbReference>
<evidence type="ECO:0000259" key="12">
    <source>
        <dbReference type="PROSITE" id="PS51384"/>
    </source>
</evidence>
<dbReference type="InterPro" id="IPR017938">
    <property type="entry name" value="Riboflavin_synthase-like_b-brl"/>
</dbReference>
<evidence type="ECO:0000256" key="9">
    <source>
        <dbReference type="ARBA" id="ARBA00023192"/>
    </source>
</evidence>
<dbReference type="Gene3D" id="2.40.30.10">
    <property type="entry name" value="Translation factors"/>
    <property type="match status" value="1"/>
</dbReference>
<keyword evidence="8 10" id="KW-0560">Oxidoreductase</keyword>
<dbReference type="SUPFAM" id="SSF52343">
    <property type="entry name" value="Ferredoxin reductase-like, C-terminal NADP-linked domain"/>
    <property type="match status" value="1"/>
</dbReference>
<dbReference type="PRINTS" id="PR00369">
    <property type="entry name" value="FLAVODOXIN"/>
</dbReference>
<keyword evidence="2 10" id="KW-0028">Amino-acid biosynthesis</keyword>
<dbReference type="Pfam" id="PF00667">
    <property type="entry name" value="FAD_binding_1"/>
    <property type="match status" value="2"/>
</dbReference>
<dbReference type="PRINTS" id="PR00371">
    <property type="entry name" value="FPNCR"/>
</dbReference>
<keyword evidence="6 10" id="KW-0521">NADP</keyword>
<evidence type="ECO:0000256" key="2">
    <source>
        <dbReference type="ARBA" id="ARBA00022605"/>
    </source>
</evidence>
<accession>A0ABU8XNG2</accession>
<evidence type="ECO:0000313" key="13">
    <source>
        <dbReference type="EMBL" id="MEK0082732.1"/>
    </source>
</evidence>
<keyword evidence="5 10" id="KW-0274">FAD</keyword>
<dbReference type="PANTHER" id="PTHR19384">
    <property type="entry name" value="NITRIC OXIDE SYNTHASE-RELATED"/>
    <property type="match status" value="1"/>
</dbReference>
<dbReference type="Gene3D" id="1.20.990.10">
    <property type="entry name" value="NADPH-cytochrome p450 Reductase, Chain A, domain 3"/>
    <property type="match status" value="1"/>
</dbReference>
<dbReference type="PROSITE" id="PS51384">
    <property type="entry name" value="FAD_FR"/>
    <property type="match status" value="1"/>
</dbReference>
<dbReference type="RefSeq" id="WP_418158572.1">
    <property type="nucleotide sequence ID" value="NZ_JBBLZC010000004.1"/>
</dbReference>
<gene>
    <name evidence="13" type="ORF">U1T56_06195</name>
</gene>
<evidence type="ECO:0000256" key="5">
    <source>
        <dbReference type="ARBA" id="ARBA00022827"/>
    </source>
</evidence>
<dbReference type="InterPro" id="IPR017927">
    <property type="entry name" value="FAD-bd_FR_type"/>
</dbReference>
<dbReference type="InterPro" id="IPR001433">
    <property type="entry name" value="OxRdtase_FAD/NAD-bd"/>
</dbReference>
<comment type="pathway">
    <text evidence="10">Sulfur metabolism; hydrogen sulfide biosynthesis; hydrogen sulfide from sulfite (NADPH route): step 1/1.</text>
</comment>
<evidence type="ECO:0000256" key="3">
    <source>
        <dbReference type="ARBA" id="ARBA00022630"/>
    </source>
</evidence>
<dbReference type="EMBL" id="JBBLZC010000004">
    <property type="protein sequence ID" value="MEK0082732.1"/>
    <property type="molecule type" value="Genomic_DNA"/>
</dbReference>
<dbReference type="SUPFAM" id="SSF52218">
    <property type="entry name" value="Flavoproteins"/>
    <property type="match status" value="1"/>
</dbReference>
<dbReference type="Pfam" id="PF00258">
    <property type="entry name" value="Flavodoxin_1"/>
    <property type="match status" value="1"/>
</dbReference>
<feature type="domain" description="FAD-binding FR-type" evidence="12">
    <location>
        <begin position="239"/>
        <end position="445"/>
    </location>
</feature>
<dbReference type="Gene3D" id="3.40.50.360">
    <property type="match status" value="1"/>
</dbReference>
<dbReference type="InterPro" id="IPR003097">
    <property type="entry name" value="CysJ-like_FAD-binding"/>
</dbReference>
<dbReference type="InterPro" id="IPR008254">
    <property type="entry name" value="Flavodoxin/NO_synth"/>
</dbReference>
<keyword evidence="3 10" id="KW-0285">Flavoprotein</keyword>
<keyword evidence="9 10" id="KW-0198">Cysteine biosynthesis</keyword>
<evidence type="ECO:0000256" key="4">
    <source>
        <dbReference type="ARBA" id="ARBA00022643"/>
    </source>
</evidence>